<feature type="compositionally biased region" description="Basic residues" evidence="1">
    <location>
        <begin position="129"/>
        <end position="138"/>
    </location>
</feature>
<feature type="compositionally biased region" description="Polar residues" evidence="1">
    <location>
        <begin position="114"/>
        <end position="125"/>
    </location>
</feature>
<feature type="compositionally biased region" description="Basic and acidic residues" evidence="1">
    <location>
        <begin position="27"/>
        <end position="57"/>
    </location>
</feature>
<keyword evidence="3" id="KW-1185">Reference proteome</keyword>
<comment type="caution">
    <text evidence="2">The sequence shown here is derived from an EMBL/GenBank/DDBJ whole genome shotgun (WGS) entry which is preliminary data.</text>
</comment>
<name>A0ABD0UPA5_DENTH</name>
<dbReference type="EMBL" id="JANQDX010000012">
    <property type="protein sequence ID" value="KAL0914704.1"/>
    <property type="molecule type" value="Genomic_DNA"/>
</dbReference>
<protein>
    <submittedName>
        <fullName evidence="2">Uncharacterized protein</fullName>
    </submittedName>
</protein>
<feature type="compositionally biased region" description="Basic and acidic residues" evidence="1">
    <location>
        <begin position="104"/>
        <end position="113"/>
    </location>
</feature>
<reference evidence="2 3" key="1">
    <citation type="journal article" date="2024" name="Plant Biotechnol. J.">
        <title>Dendrobium thyrsiflorum genome and its molecular insights into genes involved in important horticultural traits.</title>
        <authorList>
            <person name="Chen B."/>
            <person name="Wang J.Y."/>
            <person name="Zheng P.J."/>
            <person name="Li K.L."/>
            <person name="Liang Y.M."/>
            <person name="Chen X.F."/>
            <person name="Zhang C."/>
            <person name="Zhao X."/>
            <person name="He X."/>
            <person name="Zhang G.Q."/>
            <person name="Liu Z.J."/>
            <person name="Xu Q."/>
        </authorList>
    </citation>
    <scope>NUCLEOTIDE SEQUENCE [LARGE SCALE GENOMIC DNA]</scope>
    <source>
        <strain evidence="2">GZMU011</strain>
    </source>
</reference>
<feature type="compositionally biased region" description="Basic and acidic residues" evidence="1">
    <location>
        <begin position="139"/>
        <end position="148"/>
    </location>
</feature>
<accession>A0ABD0UPA5</accession>
<evidence type="ECO:0000313" key="2">
    <source>
        <dbReference type="EMBL" id="KAL0914704.1"/>
    </source>
</evidence>
<feature type="region of interest" description="Disordered" evidence="1">
    <location>
        <begin position="19"/>
        <end position="60"/>
    </location>
</feature>
<evidence type="ECO:0000256" key="1">
    <source>
        <dbReference type="SAM" id="MobiDB-lite"/>
    </source>
</evidence>
<proteinExistence type="predicted"/>
<dbReference type="AlphaFoldDB" id="A0ABD0UPA5"/>
<dbReference type="Proteomes" id="UP001552299">
    <property type="component" value="Unassembled WGS sequence"/>
</dbReference>
<feature type="region of interest" description="Disordered" evidence="1">
    <location>
        <begin position="76"/>
        <end position="179"/>
    </location>
</feature>
<organism evidence="2 3">
    <name type="scientific">Dendrobium thyrsiflorum</name>
    <name type="common">Pinecone-like raceme dendrobium</name>
    <name type="synonym">Orchid</name>
    <dbReference type="NCBI Taxonomy" id="117978"/>
    <lineage>
        <taxon>Eukaryota</taxon>
        <taxon>Viridiplantae</taxon>
        <taxon>Streptophyta</taxon>
        <taxon>Embryophyta</taxon>
        <taxon>Tracheophyta</taxon>
        <taxon>Spermatophyta</taxon>
        <taxon>Magnoliopsida</taxon>
        <taxon>Liliopsida</taxon>
        <taxon>Asparagales</taxon>
        <taxon>Orchidaceae</taxon>
        <taxon>Epidendroideae</taxon>
        <taxon>Malaxideae</taxon>
        <taxon>Dendrobiinae</taxon>
        <taxon>Dendrobium</taxon>
    </lineage>
</organism>
<evidence type="ECO:0000313" key="3">
    <source>
        <dbReference type="Proteomes" id="UP001552299"/>
    </source>
</evidence>
<feature type="compositionally biased region" description="Low complexity" evidence="1">
    <location>
        <begin position="82"/>
        <end position="96"/>
    </location>
</feature>
<sequence>MDYSEDLMLPFGKNLRSGAQKNSYRIDASETKKEGRRVVSSRDREDARLKDVKKNETNGEFFTRPSELSFQQTYSRIERLGNTNPTTPNSTQSEPNFQTRRAYSRIERLDEKNLTSPKTLNSDISPSFPHKRTLSKKRRSEEEKEETPPRPPPESAGPPTDVGISPDHRPTPEFCRTTT</sequence>
<gene>
    <name evidence="2" type="ORF">M5K25_015075</name>
</gene>